<feature type="transmembrane region" description="Helical" evidence="5">
    <location>
        <begin position="390"/>
        <end position="411"/>
    </location>
</feature>
<dbReference type="InterPro" id="IPR036640">
    <property type="entry name" value="ABC1_TM_sf"/>
</dbReference>
<feature type="transmembrane region" description="Helical" evidence="5">
    <location>
        <begin position="417"/>
        <end position="435"/>
    </location>
</feature>
<dbReference type="RefSeq" id="WP_091207560.1">
    <property type="nucleotide sequence ID" value="NZ_FOCL01000001.1"/>
</dbReference>
<evidence type="ECO:0000313" key="8">
    <source>
        <dbReference type="EMBL" id="SEM74252.1"/>
    </source>
</evidence>
<feature type="domain" description="ABC transmembrane type-1" evidence="6">
    <location>
        <begin position="173"/>
        <end position="447"/>
    </location>
</feature>
<dbReference type="OrthoDB" id="792861at2"/>
<evidence type="ECO:0000259" key="6">
    <source>
        <dbReference type="PROSITE" id="PS50929"/>
    </source>
</evidence>
<evidence type="ECO:0000259" key="7">
    <source>
        <dbReference type="PROSITE" id="PS50990"/>
    </source>
</evidence>
<dbReference type="Pfam" id="PF03412">
    <property type="entry name" value="Peptidase_C39"/>
    <property type="match status" value="1"/>
</dbReference>
<feature type="transmembrane region" description="Helical" evidence="5">
    <location>
        <begin position="201"/>
        <end position="221"/>
    </location>
</feature>
<evidence type="ECO:0000256" key="1">
    <source>
        <dbReference type="ARBA" id="ARBA00004651"/>
    </source>
</evidence>
<dbReference type="Gene3D" id="1.20.1560.10">
    <property type="entry name" value="ABC transporter type 1, transmembrane domain"/>
    <property type="match status" value="1"/>
</dbReference>
<feature type="domain" description="Peptidase C39" evidence="7">
    <location>
        <begin position="14"/>
        <end position="138"/>
    </location>
</feature>
<evidence type="ECO:0000256" key="4">
    <source>
        <dbReference type="ARBA" id="ARBA00023136"/>
    </source>
</evidence>
<evidence type="ECO:0000256" key="5">
    <source>
        <dbReference type="SAM" id="Phobius"/>
    </source>
</evidence>
<organism evidence="8 9">
    <name type="scientific">Mucilaginibacter gossypiicola</name>
    <dbReference type="NCBI Taxonomy" id="551995"/>
    <lineage>
        <taxon>Bacteria</taxon>
        <taxon>Pseudomonadati</taxon>
        <taxon>Bacteroidota</taxon>
        <taxon>Sphingobacteriia</taxon>
        <taxon>Sphingobacteriales</taxon>
        <taxon>Sphingobacteriaceae</taxon>
        <taxon>Mucilaginibacter</taxon>
    </lineage>
</organism>
<name>A0A1H8AU26_9SPHI</name>
<feature type="transmembrane region" description="Helical" evidence="5">
    <location>
        <begin position="274"/>
        <end position="297"/>
    </location>
</feature>
<evidence type="ECO:0000256" key="2">
    <source>
        <dbReference type="ARBA" id="ARBA00022692"/>
    </source>
</evidence>
<dbReference type="PROSITE" id="PS50929">
    <property type="entry name" value="ABC_TM1F"/>
    <property type="match status" value="1"/>
</dbReference>
<dbReference type="GO" id="GO:0005886">
    <property type="term" value="C:plasma membrane"/>
    <property type="evidence" value="ECO:0007669"/>
    <property type="project" value="UniProtKB-SubCell"/>
</dbReference>
<dbReference type="GO" id="GO:0140359">
    <property type="term" value="F:ABC-type transporter activity"/>
    <property type="evidence" value="ECO:0007669"/>
    <property type="project" value="InterPro"/>
</dbReference>
<keyword evidence="3 5" id="KW-1133">Transmembrane helix</keyword>
<feature type="transmembrane region" description="Helical" evidence="5">
    <location>
        <begin position="165"/>
        <end position="189"/>
    </location>
</feature>
<gene>
    <name evidence="8" type="ORF">SAMN05192574_101666</name>
</gene>
<dbReference type="Proteomes" id="UP000198942">
    <property type="component" value="Unassembled WGS sequence"/>
</dbReference>
<accession>A0A1H8AU26</accession>
<keyword evidence="4 5" id="KW-0472">Membrane</keyword>
<evidence type="ECO:0000256" key="3">
    <source>
        <dbReference type="ARBA" id="ARBA00022989"/>
    </source>
</evidence>
<proteinExistence type="predicted"/>
<dbReference type="GO" id="GO:0005524">
    <property type="term" value="F:ATP binding"/>
    <property type="evidence" value="ECO:0007669"/>
    <property type="project" value="InterPro"/>
</dbReference>
<dbReference type="GO" id="GO:0006508">
    <property type="term" value="P:proteolysis"/>
    <property type="evidence" value="ECO:0007669"/>
    <property type="project" value="InterPro"/>
</dbReference>
<dbReference type="GO" id="GO:0008233">
    <property type="term" value="F:peptidase activity"/>
    <property type="evidence" value="ECO:0007669"/>
    <property type="project" value="InterPro"/>
</dbReference>
<sequence length="461" mass="52032">MTPIALIKRIFVRQTTDQNCGLACLKMIFTCYNQVPLIDCDLPGPNEALSLAQMKKICVQASFPARAVEMDMDTLISVNKPLILHTRNEYGLDHFIVCFSCRKIKGKLYFLIADPAQQVTYLTLDEINRIWISKAALYFENEPNFKSDNYPSPWKLLQGIRAFPLILIPVFGLLSMIAAAFGVGLTWLLQRGQIYNNLMQGTRMVSLIVLLVIIYFARALANYLKQFLLIRINIGMNAKMMQAIISRLFIKPQQYKGQSYNISNTLADIQRVQAAISAFIAGLCCDGTFIFAMLGAIFYMMPYAGMIDLVCLIISLIYIYRFSSKYSFEMAKLNDFSRKAESSLKDVSGLRTQISNQQMSDEIAGQQLDNFRRTMGYAEIHGMKTARLTLWLEILQTLNMAIIFFTCYQTFNNGGTSYDTLMIVVILSYIMSSLLPKILNALTVLAEGADAAIQINTVYGN</sequence>
<dbReference type="Gene3D" id="3.90.70.10">
    <property type="entry name" value="Cysteine proteinases"/>
    <property type="match status" value="1"/>
</dbReference>
<evidence type="ECO:0000313" key="9">
    <source>
        <dbReference type="Proteomes" id="UP000198942"/>
    </source>
</evidence>
<feature type="transmembrane region" description="Helical" evidence="5">
    <location>
        <begin position="303"/>
        <end position="320"/>
    </location>
</feature>
<dbReference type="InterPro" id="IPR005074">
    <property type="entry name" value="Peptidase_C39"/>
</dbReference>
<dbReference type="STRING" id="551995.SAMN05192574_101666"/>
<keyword evidence="2 5" id="KW-0812">Transmembrane</keyword>
<protein>
    <submittedName>
        <fullName evidence="8">Peptidase C39 family protein</fullName>
    </submittedName>
</protein>
<dbReference type="AlphaFoldDB" id="A0A1H8AU26"/>
<dbReference type="EMBL" id="FOCL01000001">
    <property type="protein sequence ID" value="SEM74252.1"/>
    <property type="molecule type" value="Genomic_DNA"/>
</dbReference>
<comment type="subcellular location">
    <subcellularLocation>
        <location evidence="1">Cell membrane</location>
        <topology evidence="1">Multi-pass membrane protein</topology>
    </subcellularLocation>
</comment>
<dbReference type="PROSITE" id="PS50990">
    <property type="entry name" value="PEPTIDASE_C39"/>
    <property type="match status" value="1"/>
</dbReference>
<dbReference type="SUPFAM" id="SSF90123">
    <property type="entry name" value="ABC transporter transmembrane region"/>
    <property type="match status" value="1"/>
</dbReference>
<keyword evidence="9" id="KW-1185">Reference proteome</keyword>
<reference evidence="9" key="1">
    <citation type="submission" date="2016-10" db="EMBL/GenBank/DDBJ databases">
        <authorList>
            <person name="Varghese N."/>
            <person name="Submissions S."/>
        </authorList>
    </citation>
    <scope>NUCLEOTIDE SEQUENCE [LARGE SCALE GENOMIC DNA]</scope>
    <source>
        <strain evidence="9">Gh-48</strain>
    </source>
</reference>
<dbReference type="InterPro" id="IPR011527">
    <property type="entry name" value="ABC1_TM_dom"/>
</dbReference>